<comment type="function">
    <text evidence="9">Sodium pump that utilizes the energy of pyrophosphate hydrolysis as the driving force for Na(+) movement across the membrane.</text>
</comment>
<keyword evidence="9" id="KW-1003">Cell membrane</keyword>
<keyword evidence="5 9" id="KW-1278">Translocase</keyword>
<evidence type="ECO:0000256" key="6">
    <source>
        <dbReference type="ARBA" id="ARBA00022989"/>
    </source>
</evidence>
<feature type="transmembrane region" description="Helical" evidence="9">
    <location>
        <begin position="118"/>
        <end position="147"/>
    </location>
</feature>
<evidence type="ECO:0000256" key="1">
    <source>
        <dbReference type="ARBA" id="ARBA00004127"/>
    </source>
</evidence>
<name>A0A517SYI4_9BACT</name>
<comment type="caution">
    <text evidence="9">Lacks conserved residue(s) required for the propagation of feature annotation.</text>
</comment>
<feature type="transmembrane region" description="Helical" evidence="9">
    <location>
        <begin position="360"/>
        <end position="386"/>
    </location>
</feature>
<dbReference type="OrthoDB" id="9808652at2"/>
<evidence type="ECO:0000256" key="5">
    <source>
        <dbReference type="ARBA" id="ARBA00022967"/>
    </source>
</evidence>
<feature type="transmembrane region" description="Helical" evidence="9">
    <location>
        <begin position="584"/>
        <end position="602"/>
    </location>
</feature>
<dbReference type="GO" id="GO:0000287">
    <property type="term" value="F:magnesium ion binding"/>
    <property type="evidence" value="ECO:0007669"/>
    <property type="project" value="UniProtKB-UniRule"/>
</dbReference>
<keyword evidence="9" id="KW-0915">Sodium</keyword>
<feature type="transmembrane region" description="Helical" evidence="9">
    <location>
        <begin position="319"/>
        <end position="340"/>
    </location>
</feature>
<protein>
    <recommendedName>
        <fullName evidence="9">Putative K(+)-stimulated pyrophosphate-energized sodium pump</fullName>
        <ecNumber evidence="9">7.2.3.1</ecNumber>
    </recommendedName>
    <alternativeName>
        <fullName evidence="9">Membrane-bound sodium-translocating pyrophosphatase</fullName>
    </alternativeName>
    <alternativeName>
        <fullName evidence="9">Pyrophosphate-energized inorganic pyrophosphatase</fullName>
        <shortName evidence="9">Na(+)-PPase</shortName>
    </alternativeName>
</protein>
<gene>
    <name evidence="9 10" type="primary">hppA</name>
    <name evidence="10" type="ORF">SV7mr_37420</name>
</gene>
<keyword evidence="2 9" id="KW-0813">Transport</keyword>
<dbReference type="NCBIfam" id="TIGR01104">
    <property type="entry name" value="V_PPase"/>
    <property type="match status" value="1"/>
</dbReference>
<dbReference type="GO" id="GO:0009678">
    <property type="term" value="F:diphosphate hydrolysis-driven proton transmembrane transporter activity"/>
    <property type="evidence" value="ECO:0007669"/>
    <property type="project" value="UniProtKB-UniRule"/>
</dbReference>
<feature type="transmembrane region" description="Helical" evidence="9">
    <location>
        <begin position="496"/>
        <end position="518"/>
    </location>
</feature>
<dbReference type="EC" id="7.2.3.1" evidence="9"/>
<dbReference type="GO" id="GO:0012505">
    <property type="term" value="C:endomembrane system"/>
    <property type="evidence" value="ECO:0007669"/>
    <property type="project" value="UniProtKB-SubCell"/>
</dbReference>
<comment type="similarity">
    <text evidence="9">Belongs to the H(+)-translocating pyrophosphatase (TC 3.A.10) family. K(+)-stimulated subfamily.</text>
</comment>
<feature type="transmembrane region" description="Helical" evidence="9">
    <location>
        <begin position="54"/>
        <end position="72"/>
    </location>
</feature>
<feature type="transmembrane region" description="Helical" evidence="9">
    <location>
        <begin position="78"/>
        <end position="98"/>
    </location>
</feature>
<dbReference type="AlphaFoldDB" id="A0A517SYI4"/>
<keyword evidence="6 9" id="KW-1133">Transmembrane helix</keyword>
<evidence type="ECO:0000256" key="2">
    <source>
        <dbReference type="ARBA" id="ARBA00022448"/>
    </source>
</evidence>
<keyword evidence="9" id="KW-0630">Potassium</keyword>
<comment type="subcellular location">
    <subcellularLocation>
        <location evidence="9">Cell membrane</location>
        <topology evidence="9">Multi-pass membrane protein</topology>
    </subcellularLocation>
    <subcellularLocation>
        <location evidence="1">Endomembrane system</location>
        <topology evidence="1">Multi-pass membrane protein</topology>
    </subcellularLocation>
</comment>
<evidence type="ECO:0000313" key="11">
    <source>
        <dbReference type="Proteomes" id="UP000315003"/>
    </source>
</evidence>
<evidence type="ECO:0000256" key="8">
    <source>
        <dbReference type="ARBA" id="ARBA00023136"/>
    </source>
</evidence>
<keyword evidence="8 9" id="KW-0472">Membrane</keyword>
<evidence type="ECO:0000256" key="4">
    <source>
        <dbReference type="ARBA" id="ARBA00022842"/>
    </source>
</evidence>
<dbReference type="GO" id="GO:0030955">
    <property type="term" value="F:potassium ion binding"/>
    <property type="evidence" value="ECO:0007669"/>
    <property type="project" value="UniProtKB-UniRule"/>
</dbReference>
<dbReference type="HAMAP" id="MF_01129">
    <property type="entry name" value="PPase_energized_pump"/>
    <property type="match status" value="1"/>
</dbReference>
<dbReference type="NCBIfam" id="NF001961">
    <property type="entry name" value="PRK00733.3-6"/>
    <property type="match status" value="1"/>
</dbReference>
<dbReference type="GO" id="GO:0006814">
    <property type="term" value="P:sodium ion transport"/>
    <property type="evidence" value="ECO:0007669"/>
    <property type="project" value="UniProtKB-UniRule"/>
</dbReference>
<evidence type="ECO:0000256" key="9">
    <source>
        <dbReference type="HAMAP-Rule" id="MF_01129"/>
    </source>
</evidence>
<accession>A0A517SYI4</accession>
<feature type="transmembrane region" description="Helical" evidence="9">
    <location>
        <begin position="257"/>
        <end position="278"/>
    </location>
</feature>
<keyword evidence="9" id="KW-0739">Sodium transport</keyword>
<keyword evidence="3 9" id="KW-0812">Transmembrane</keyword>
<comment type="subunit">
    <text evidence="9">Homodimer.</text>
</comment>
<comment type="cofactor">
    <cofactor evidence="9">
        <name>Mg(2+)</name>
        <dbReference type="ChEBI" id="CHEBI:18420"/>
    </cofactor>
</comment>
<dbReference type="NCBIfam" id="NF001960">
    <property type="entry name" value="PRK00733.3-5"/>
    <property type="match status" value="1"/>
</dbReference>
<dbReference type="PANTHER" id="PTHR31998">
    <property type="entry name" value="K(+)-INSENSITIVE PYROPHOSPHATE-ENERGIZED PROTON PUMP"/>
    <property type="match status" value="1"/>
</dbReference>
<dbReference type="Pfam" id="PF03030">
    <property type="entry name" value="H_PPase"/>
    <property type="match status" value="1"/>
</dbReference>
<keyword evidence="7 9" id="KW-0406">Ion transport</keyword>
<dbReference type="GO" id="GO:0004427">
    <property type="term" value="F:inorganic diphosphate phosphatase activity"/>
    <property type="evidence" value="ECO:0007669"/>
    <property type="project" value="UniProtKB-UniRule"/>
</dbReference>
<evidence type="ECO:0000256" key="3">
    <source>
        <dbReference type="ARBA" id="ARBA00022692"/>
    </source>
</evidence>
<comment type="activity regulation">
    <text evidence="9">Requires K(+) for maximal activity.</text>
</comment>
<keyword evidence="11" id="KW-1185">Reference proteome</keyword>
<evidence type="ECO:0000256" key="7">
    <source>
        <dbReference type="ARBA" id="ARBA00023065"/>
    </source>
</evidence>
<sequence length="666" mass="67447">MSYQWVVPSAGIAGLVVAAAVTRSILQRPAGDSKVQEIASAIRLGAIIYLRQQYTVLAAVVVMVAGIMAWLLSPTAAVAFVSGAIGSSAAGIIGMLTATKANSRTAVAAKEQGSVGAFMVAVMSGIVMGLTVASIGLIGLGSMYVFLDVTEESLTLFSAFGMGASLVALFARVGGGIFTKCADVGADLVGKLEADIPEDDPRNPGVIADNVGDNVGDVAGMGADIFESYCGSIISAIAIALVLSAEETDALGGKAALIGLPLFLSAAGLAVSLLAMLIMKPIAAKSAADALRWGMVGSSVLFVPTIFLVLWLLGVKPNVGWAVVCGALTGVVIGLSTEYYTRGRKVERIAETGKTGPATVIISGTAVGMESIVIPIVSISVAILIATSLAGVYGVAMAAVGMLATVGMIMTVDAYGPVADNAGGIAEMSAMGPETREITDELDEVGNTTAAVGKGFAIGAAALTSLAVISAFLKVIEPSFPGGLQIDSPRVLAGMFIGGMLPFLFSALTLNAVGDAAFEMVEEIRRQFREIPGLMEGKAKPDHASCIKIAGAAALRRTPLPAVIALATPPLVGFFVGADALGGLLVGSMLTGVLLAILLSNAGGAWDNAKKYVEQDNLGGKGSDVHHACVIGDTVGDPFKDTSGPALNILIKVLAVTSLVIAPLLL</sequence>
<dbReference type="InterPro" id="IPR004131">
    <property type="entry name" value="PPase-energised_H-pump"/>
</dbReference>
<feature type="transmembrane region" description="Helical" evidence="9">
    <location>
        <begin position="392"/>
        <end position="412"/>
    </location>
</feature>
<dbReference type="GO" id="GO:0005886">
    <property type="term" value="C:plasma membrane"/>
    <property type="evidence" value="ECO:0007669"/>
    <property type="project" value="UniProtKB-SubCell"/>
</dbReference>
<feature type="transmembrane region" description="Helical" evidence="9">
    <location>
        <begin position="153"/>
        <end position="171"/>
    </location>
</feature>
<comment type="catalytic activity">
    <reaction evidence="9">
        <text>Na(+)(in) + diphosphate + H2O = Na(+)(out) + 2 phosphate + H(+)</text>
        <dbReference type="Rhea" id="RHEA:57884"/>
        <dbReference type="ChEBI" id="CHEBI:15377"/>
        <dbReference type="ChEBI" id="CHEBI:15378"/>
        <dbReference type="ChEBI" id="CHEBI:29101"/>
        <dbReference type="ChEBI" id="CHEBI:33019"/>
        <dbReference type="ChEBI" id="CHEBI:43474"/>
        <dbReference type="EC" id="7.2.3.1"/>
    </reaction>
</comment>
<organism evidence="10 11">
    <name type="scientific">Stieleria bergensis</name>
    <dbReference type="NCBI Taxonomy" id="2528025"/>
    <lineage>
        <taxon>Bacteria</taxon>
        <taxon>Pseudomonadati</taxon>
        <taxon>Planctomycetota</taxon>
        <taxon>Planctomycetia</taxon>
        <taxon>Pirellulales</taxon>
        <taxon>Pirellulaceae</taxon>
        <taxon>Stieleria</taxon>
    </lineage>
</organism>
<proteinExistence type="inferred from homology"/>
<dbReference type="RefSeq" id="WP_145275042.1">
    <property type="nucleotide sequence ID" value="NZ_CP036272.1"/>
</dbReference>
<feature type="transmembrane region" description="Helical" evidence="9">
    <location>
        <begin position="6"/>
        <end position="26"/>
    </location>
</feature>
<evidence type="ECO:0000313" key="10">
    <source>
        <dbReference type="EMBL" id="QDT61208.1"/>
    </source>
</evidence>
<dbReference type="PIRSF" id="PIRSF001265">
    <property type="entry name" value="H+-PPase"/>
    <property type="match status" value="1"/>
</dbReference>
<feature type="transmembrane region" description="Helical" evidence="9">
    <location>
        <begin position="456"/>
        <end position="476"/>
    </location>
</feature>
<feature type="site" description="Determinant of potassium dependence" evidence="9">
    <location>
        <position position="450"/>
    </location>
</feature>
<keyword evidence="4 9" id="KW-0460">Magnesium</keyword>
<keyword evidence="10" id="KW-0378">Hydrolase</keyword>
<dbReference type="EMBL" id="CP036272">
    <property type="protein sequence ID" value="QDT61208.1"/>
    <property type="molecule type" value="Genomic_DNA"/>
</dbReference>
<dbReference type="Proteomes" id="UP000315003">
    <property type="component" value="Chromosome"/>
</dbReference>
<feature type="transmembrane region" description="Helical" evidence="9">
    <location>
        <begin position="290"/>
        <end position="313"/>
    </location>
</feature>
<reference evidence="10 11" key="1">
    <citation type="submission" date="2019-02" db="EMBL/GenBank/DDBJ databases">
        <title>Deep-cultivation of Planctomycetes and their phenomic and genomic characterization uncovers novel biology.</title>
        <authorList>
            <person name="Wiegand S."/>
            <person name="Jogler M."/>
            <person name="Boedeker C."/>
            <person name="Pinto D."/>
            <person name="Vollmers J."/>
            <person name="Rivas-Marin E."/>
            <person name="Kohn T."/>
            <person name="Peeters S.H."/>
            <person name="Heuer A."/>
            <person name="Rast P."/>
            <person name="Oberbeckmann S."/>
            <person name="Bunk B."/>
            <person name="Jeske O."/>
            <person name="Meyerdierks A."/>
            <person name="Storesund J.E."/>
            <person name="Kallscheuer N."/>
            <person name="Luecker S."/>
            <person name="Lage O.M."/>
            <person name="Pohl T."/>
            <person name="Merkel B.J."/>
            <person name="Hornburger P."/>
            <person name="Mueller R.-W."/>
            <person name="Bruemmer F."/>
            <person name="Labrenz M."/>
            <person name="Spormann A.M."/>
            <person name="Op den Camp H."/>
            <person name="Overmann J."/>
            <person name="Amann R."/>
            <person name="Jetten M.S.M."/>
            <person name="Mascher T."/>
            <person name="Medema M.H."/>
            <person name="Devos D.P."/>
            <person name="Kaster A.-K."/>
            <person name="Ovreas L."/>
            <person name="Rohde M."/>
            <person name="Galperin M.Y."/>
            <person name="Jogler C."/>
        </authorList>
    </citation>
    <scope>NUCLEOTIDE SEQUENCE [LARGE SCALE GENOMIC DNA]</scope>
    <source>
        <strain evidence="10 11">SV_7m_r</strain>
    </source>
</reference>